<dbReference type="EMBL" id="MWQO01000008">
    <property type="protein sequence ID" value="THD11654.1"/>
    <property type="molecule type" value="Genomic_DNA"/>
</dbReference>
<dbReference type="STRING" id="993689.GCA_002077135_00320"/>
<evidence type="ECO:0000313" key="2">
    <source>
        <dbReference type="EMBL" id="THD11654.1"/>
    </source>
</evidence>
<reference evidence="2 3" key="1">
    <citation type="submission" date="2017-02" db="EMBL/GenBank/DDBJ databases">
        <title>Whole genome sequencing of Metallibacterium scheffleri DSM 24874 (T).</title>
        <authorList>
            <person name="Kumar S."/>
            <person name="Patil P."/>
            <person name="Patil P.B."/>
        </authorList>
    </citation>
    <scope>NUCLEOTIDE SEQUENCE [LARGE SCALE GENOMIC DNA]</scope>
    <source>
        <strain evidence="2 3">DSM 24874</strain>
    </source>
</reference>
<dbReference type="InterPro" id="IPR021496">
    <property type="entry name" value="DUF3150"/>
</dbReference>
<dbReference type="RefSeq" id="WP_081130353.1">
    <property type="nucleotide sequence ID" value="NZ_LDOS01000005.1"/>
</dbReference>
<comment type="caution">
    <text evidence="2">The sequence shown here is derived from an EMBL/GenBank/DDBJ whole genome shotgun (WGS) entry which is preliminary data.</text>
</comment>
<evidence type="ECO:0000256" key="1">
    <source>
        <dbReference type="SAM" id="MobiDB-lite"/>
    </source>
</evidence>
<evidence type="ECO:0008006" key="4">
    <source>
        <dbReference type="Google" id="ProtNLM"/>
    </source>
</evidence>
<gene>
    <name evidence="2" type="ORF">B1806_02660</name>
</gene>
<feature type="region of interest" description="Disordered" evidence="1">
    <location>
        <begin position="295"/>
        <end position="316"/>
    </location>
</feature>
<dbReference type="Pfam" id="PF11348">
    <property type="entry name" value="DUF3150"/>
    <property type="match status" value="1"/>
</dbReference>
<sequence>MNTNAVTNLDDLILVQFEACASSLCGRASRGVDYDTKNMPPSDVLSGGVRHFCSPAHNQVFNTLRKRADAECGRVGFQLLKGFGVPRSAVADLDMALRKIASEYTDAADSLCRNLDDYYREWEEKHPEWVAVLRRDRPEPSEVRARYRFSHVCYRLKPASDNPDDPINEGMAITQGSLLGAILGDVAKTAQQLLDERFEAKAYVTSSAVMAVMALGAKLKGLIIVEPAIESVAHLIGVVTESIGGQSSRRLGDREALTLRGLLTMLTNPERIIAQGAAFNTDELAAITVDEVQTTPQAQPAGEESPAERLADESPTSVQAAILF</sequence>
<name>A0A4S3KTQ9_9GAMM</name>
<dbReference type="AlphaFoldDB" id="A0A4S3KTQ9"/>
<accession>A0A4S3KTQ9</accession>
<organism evidence="2 3">
    <name type="scientific">Metallibacterium scheffleri</name>
    <dbReference type="NCBI Taxonomy" id="993689"/>
    <lineage>
        <taxon>Bacteria</taxon>
        <taxon>Pseudomonadati</taxon>
        <taxon>Pseudomonadota</taxon>
        <taxon>Gammaproteobacteria</taxon>
        <taxon>Lysobacterales</taxon>
        <taxon>Rhodanobacteraceae</taxon>
        <taxon>Metallibacterium</taxon>
    </lineage>
</organism>
<keyword evidence="3" id="KW-1185">Reference proteome</keyword>
<dbReference type="OrthoDB" id="8900573at2"/>
<evidence type="ECO:0000313" key="3">
    <source>
        <dbReference type="Proteomes" id="UP000307749"/>
    </source>
</evidence>
<dbReference type="Proteomes" id="UP000307749">
    <property type="component" value="Unassembled WGS sequence"/>
</dbReference>
<proteinExistence type="predicted"/>
<protein>
    <recommendedName>
        <fullName evidence="4">DUF3150 domain-containing protein</fullName>
    </recommendedName>
</protein>